<evidence type="ECO:0000256" key="1">
    <source>
        <dbReference type="ARBA" id="ARBA00000098"/>
    </source>
</evidence>
<keyword evidence="11" id="KW-0482">Metalloprotease</keyword>
<feature type="binding site" evidence="13">
    <location>
        <begin position="134"/>
        <end position="136"/>
    </location>
    <ligand>
        <name>a peptide</name>
        <dbReference type="ChEBI" id="CHEBI:60466"/>
    </ligand>
</feature>
<protein>
    <recommendedName>
        <fullName evidence="5">Aminopeptidase N</fullName>
        <ecNumber evidence="4">3.4.11.2</ecNumber>
    </recommendedName>
</protein>
<comment type="catalytic activity">
    <reaction evidence="1">
        <text>Release of an N-terminal amino acid, Xaa-|-Yaa- from a peptide, amide or arylamide. Xaa is preferably Ala, but may be most amino acids including Pro (slow action). When a terminal hydrophobic residue is followed by a prolyl residue, the two may be released as an intact Xaa-Pro dipeptide.</text>
        <dbReference type="EC" id="3.4.11.2"/>
    </reaction>
</comment>
<dbReference type="Gene3D" id="2.60.40.1730">
    <property type="entry name" value="tricorn interacting facor f3 domain"/>
    <property type="match status" value="1"/>
</dbReference>
<feature type="binding site" evidence="13">
    <location>
        <begin position="261"/>
        <end position="266"/>
    </location>
    <ligand>
        <name>a peptide</name>
        <dbReference type="ChEBI" id="CHEBI:60466"/>
    </ligand>
</feature>
<comment type="similarity">
    <text evidence="3">Belongs to the peptidase M1 family.</text>
</comment>
<dbReference type="InterPro" id="IPR016024">
    <property type="entry name" value="ARM-type_fold"/>
</dbReference>
<dbReference type="Gene3D" id="3.30.2010.30">
    <property type="match status" value="1"/>
</dbReference>
<accession>A8H6U5</accession>
<dbReference type="CDD" id="cd09599">
    <property type="entry name" value="M1_LTA4H"/>
    <property type="match status" value="1"/>
</dbReference>
<reference evidence="16 17" key="1">
    <citation type="submission" date="2007-10" db="EMBL/GenBank/DDBJ databases">
        <title>Complete sequence of Shewanella pealeana ATCC 700345.</title>
        <authorList>
            <consortium name="US DOE Joint Genome Institute"/>
            <person name="Copeland A."/>
            <person name="Lucas S."/>
            <person name="Lapidus A."/>
            <person name="Barry K."/>
            <person name="Glavina del Rio T."/>
            <person name="Dalin E."/>
            <person name="Tice H."/>
            <person name="Pitluck S."/>
            <person name="Chertkov O."/>
            <person name="Brettin T."/>
            <person name="Bruce D."/>
            <person name="Detter J.C."/>
            <person name="Han C."/>
            <person name="Schmutz J."/>
            <person name="Larimer F."/>
            <person name="Land M."/>
            <person name="Hauser L."/>
            <person name="Kyrpides N."/>
            <person name="Kim E."/>
            <person name="Zhao J.-S.Z."/>
            <person name="Manno D."/>
            <person name="Hawari J."/>
            <person name="Richardson P."/>
        </authorList>
    </citation>
    <scope>NUCLEOTIDE SEQUENCE [LARGE SCALE GENOMIC DNA]</scope>
    <source>
        <strain evidence="17">ATCC 700345 / ANG-SQ1</strain>
    </source>
</reference>
<feature type="domain" description="Peptidase M1 leukotriene A4 hydrolase/aminopeptidase C-terminal" evidence="15">
    <location>
        <begin position="457"/>
        <end position="592"/>
    </location>
</feature>
<dbReference type="eggNOG" id="COG0308">
    <property type="taxonomic scope" value="Bacteria"/>
</dbReference>
<dbReference type="EC" id="3.4.11.2" evidence="4"/>
<dbReference type="AlphaFoldDB" id="A8H6U5"/>
<dbReference type="Pfam" id="PF09127">
    <property type="entry name" value="Leuk-A4-hydro_C"/>
    <property type="match status" value="1"/>
</dbReference>
<evidence type="ECO:0000256" key="13">
    <source>
        <dbReference type="PIRSR" id="PIRSR634015-2"/>
    </source>
</evidence>
<keyword evidence="10 14" id="KW-0862">Zinc</keyword>
<dbReference type="Pfam" id="PF01433">
    <property type="entry name" value="Peptidase_M1"/>
    <property type="match status" value="1"/>
</dbReference>
<evidence type="ECO:0000256" key="2">
    <source>
        <dbReference type="ARBA" id="ARBA00004496"/>
    </source>
</evidence>
<evidence type="ECO:0000256" key="14">
    <source>
        <dbReference type="PIRSR" id="PIRSR634015-3"/>
    </source>
</evidence>
<dbReference type="SUPFAM" id="SSF63737">
    <property type="entry name" value="Leukotriene A4 hydrolase N-terminal domain"/>
    <property type="match status" value="1"/>
</dbReference>
<feature type="binding site" evidence="13">
    <location>
        <begin position="549"/>
        <end position="551"/>
    </location>
    <ligand>
        <name>a peptide</name>
        <dbReference type="ChEBI" id="CHEBI:60466"/>
    </ligand>
</feature>
<dbReference type="GO" id="GO:0008237">
    <property type="term" value="F:metallopeptidase activity"/>
    <property type="evidence" value="ECO:0007669"/>
    <property type="project" value="UniProtKB-KW"/>
</dbReference>
<keyword evidence="16" id="KW-0031">Aminopeptidase</keyword>
<evidence type="ECO:0000256" key="11">
    <source>
        <dbReference type="ARBA" id="ARBA00023049"/>
    </source>
</evidence>
<dbReference type="GO" id="GO:0005737">
    <property type="term" value="C:cytoplasm"/>
    <property type="evidence" value="ECO:0007669"/>
    <property type="project" value="UniProtKB-SubCell"/>
</dbReference>
<keyword evidence="9" id="KW-0378">Hydrolase</keyword>
<dbReference type="InterPro" id="IPR001930">
    <property type="entry name" value="Peptidase_M1"/>
</dbReference>
<feature type="active site" description="Proton acceptor" evidence="12">
    <location>
        <position position="291"/>
    </location>
</feature>
<comment type="cofactor">
    <cofactor evidence="14">
        <name>Zn(2+)</name>
        <dbReference type="ChEBI" id="CHEBI:29105"/>
    </cofactor>
    <text evidence="14">Binds 1 zinc ion per subunit.</text>
</comment>
<dbReference type="STRING" id="398579.Spea_2965"/>
<dbReference type="PANTHER" id="PTHR45726">
    <property type="entry name" value="LEUKOTRIENE A-4 HYDROLASE"/>
    <property type="match status" value="1"/>
</dbReference>
<name>A8H6U5_SHEPA</name>
<dbReference type="FunFam" id="3.30.2010.30:FF:000001">
    <property type="entry name" value="Leukotriene A(4) hydrolase"/>
    <property type="match status" value="1"/>
</dbReference>
<dbReference type="InterPro" id="IPR049980">
    <property type="entry name" value="LTA4H_cat"/>
</dbReference>
<evidence type="ECO:0000256" key="9">
    <source>
        <dbReference type="ARBA" id="ARBA00022801"/>
    </source>
</evidence>
<dbReference type="Gene3D" id="1.25.40.320">
    <property type="entry name" value="Peptidase M1, leukotriene A4 hydrolase/aminopeptidase C-terminal domain"/>
    <property type="match status" value="1"/>
</dbReference>
<dbReference type="InterPro" id="IPR034015">
    <property type="entry name" value="M1_LTA4H"/>
</dbReference>
<dbReference type="GO" id="GO:0016285">
    <property type="term" value="F:alanyl aminopeptidase activity"/>
    <property type="evidence" value="ECO:0007669"/>
    <property type="project" value="UniProtKB-EC"/>
</dbReference>
<evidence type="ECO:0000256" key="7">
    <source>
        <dbReference type="ARBA" id="ARBA00022670"/>
    </source>
</evidence>
<dbReference type="InterPro" id="IPR027268">
    <property type="entry name" value="Peptidase_M4/M1_CTD_sf"/>
</dbReference>
<dbReference type="SMART" id="SM01263">
    <property type="entry name" value="Leuk-A4-hydro_C"/>
    <property type="match status" value="1"/>
</dbReference>
<keyword evidence="17" id="KW-1185">Reference proteome</keyword>
<dbReference type="MEROPS" id="M01.031"/>
<evidence type="ECO:0000256" key="4">
    <source>
        <dbReference type="ARBA" id="ARBA00012564"/>
    </source>
</evidence>
<dbReference type="EMBL" id="CP000851">
    <property type="protein sequence ID" value="ABV88282.1"/>
    <property type="molecule type" value="Genomic_DNA"/>
</dbReference>
<evidence type="ECO:0000259" key="15">
    <source>
        <dbReference type="SMART" id="SM01263"/>
    </source>
</evidence>
<feature type="active site" description="Proton donor" evidence="12">
    <location>
        <position position="376"/>
    </location>
</feature>
<dbReference type="HOGENOM" id="CLU_014505_1_2_6"/>
<dbReference type="Proteomes" id="UP000002608">
    <property type="component" value="Chromosome"/>
</dbReference>
<evidence type="ECO:0000256" key="8">
    <source>
        <dbReference type="ARBA" id="ARBA00022723"/>
    </source>
</evidence>
<evidence type="ECO:0000256" key="5">
    <source>
        <dbReference type="ARBA" id="ARBA00015611"/>
    </source>
</evidence>
<evidence type="ECO:0000256" key="12">
    <source>
        <dbReference type="PIRSR" id="PIRSR634015-1"/>
    </source>
</evidence>
<proteinExistence type="inferred from homology"/>
<dbReference type="SUPFAM" id="SSF55486">
    <property type="entry name" value="Metalloproteases ('zincins'), catalytic domain"/>
    <property type="match status" value="1"/>
</dbReference>
<sequence>MLKQWDNNHDYHSFANTEQVRVKHLSLSLDVDFDTKQLAGQVELQLDYIDKQTTALWLDTRDLTIEAIYSNSQQALQFSLDQQDDTLGQRLNIELTADVSSVIIHYRTSPQAQGLQWLTPQQTSGKTLPFLFSQSQPINARSWIPVQDTPKARITFDAVITAPKGMRAVMSAMNDANAPLTGEFSFTMEKPMPTHLLAIAVGDLAFGELGPRTGVYAEPEVVAAAVAEFEDTESMVEVAESLLGPYPWGRYDMIVLPPSFPFGGMENPRLAFMTPTLIAGDKSLVSTVAHELAHSWTGNLVSNATWRDLWLNEGFTTYFTNRIVEEVYGKELAELEVVLENGRLQEAISATSIEAQTLPANMQDQDPNEAFNRFTYDKASMFVHDLEKRLGRTAFDAFLYEYVQAFAFEAITTEIFVDYAKQTLLKEHCDKITEAELLEWIYGEGMPSWFVEPKSTSLDKVTMALRAFDDGAAASSLMTTGWRVHHWQYFLTNLPEQLSHEALADLDSTFGFTQTNNAEIACDWFRVAIRNRYEAVLEAVSAYLVKIGRGKFVKPLYAELMKAGFETQVQQIYTIAREGYHPSIAVMLDQQLLKAAQ</sequence>
<evidence type="ECO:0000313" key="16">
    <source>
        <dbReference type="EMBL" id="ABV88282.1"/>
    </source>
</evidence>
<dbReference type="GO" id="GO:0008270">
    <property type="term" value="F:zinc ion binding"/>
    <property type="evidence" value="ECO:0007669"/>
    <property type="project" value="InterPro"/>
</dbReference>
<gene>
    <name evidence="16" type="ordered locus">Spea_2965</name>
</gene>
<feature type="binding site" evidence="14">
    <location>
        <position position="290"/>
    </location>
    <ligand>
        <name>Zn(2+)</name>
        <dbReference type="ChEBI" id="CHEBI:29105"/>
        <note>catalytic</note>
    </ligand>
</feature>
<feature type="binding site" evidence="14">
    <location>
        <position position="313"/>
    </location>
    <ligand>
        <name>Zn(2+)</name>
        <dbReference type="ChEBI" id="CHEBI:29105"/>
        <note>catalytic</note>
    </ligand>
</feature>
<keyword evidence="7" id="KW-0645">Protease</keyword>
<comment type="subcellular location">
    <subcellularLocation>
        <location evidence="2">Cytoplasm</location>
    </subcellularLocation>
</comment>
<evidence type="ECO:0000256" key="3">
    <source>
        <dbReference type="ARBA" id="ARBA00010136"/>
    </source>
</evidence>
<dbReference type="PANTHER" id="PTHR45726:SF3">
    <property type="entry name" value="LEUKOTRIENE A-4 HYDROLASE"/>
    <property type="match status" value="1"/>
</dbReference>
<keyword evidence="6" id="KW-0963">Cytoplasm</keyword>
<evidence type="ECO:0000313" key="17">
    <source>
        <dbReference type="Proteomes" id="UP000002608"/>
    </source>
</evidence>
<dbReference type="KEGG" id="spl:Spea_2965"/>
<dbReference type="InterPro" id="IPR038502">
    <property type="entry name" value="M1_LTA-4_hydro/amino_C_sf"/>
</dbReference>
<dbReference type="RefSeq" id="WP_012156186.1">
    <property type="nucleotide sequence ID" value="NC_009901.1"/>
</dbReference>
<dbReference type="Pfam" id="PF17900">
    <property type="entry name" value="Peptidase_M1_N"/>
    <property type="match status" value="1"/>
</dbReference>
<evidence type="ECO:0000256" key="6">
    <source>
        <dbReference type="ARBA" id="ARBA00022490"/>
    </source>
</evidence>
<feature type="binding site" evidence="14">
    <location>
        <position position="294"/>
    </location>
    <ligand>
        <name>Zn(2+)</name>
        <dbReference type="ChEBI" id="CHEBI:29105"/>
        <note>catalytic</note>
    </ligand>
</feature>
<dbReference type="Gene3D" id="1.10.390.10">
    <property type="entry name" value="Neutral Protease Domain 2"/>
    <property type="match status" value="1"/>
</dbReference>
<dbReference type="GO" id="GO:0006508">
    <property type="term" value="P:proteolysis"/>
    <property type="evidence" value="ECO:0007669"/>
    <property type="project" value="UniProtKB-KW"/>
</dbReference>
<organism evidence="16 17">
    <name type="scientific">Shewanella pealeana (strain ATCC 700345 / ANG-SQ1)</name>
    <dbReference type="NCBI Taxonomy" id="398579"/>
    <lineage>
        <taxon>Bacteria</taxon>
        <taxon>Pseudomonadati</taxon>
        <taxon>Pseudomonadota</taxon>
        <taxon>Gammaproteobacteria</taxon>
        <taxon>Alteromonadales</taxon>
        <taxon>Shewanellaceae</taxon>
        <taxon>Shewanella</taxon>
    </lineage>
</organism>
<dbReference type="InterPro" id="IPR042097">
    <property type="entry name" value="Aminopeptidase_N-like_N_sf"/>
</dbReference>
<dbReference type="InterPro" id="IPR015211">
    <property type="entry name" value="Peptidase_M1_C"/>
</dbReference>
<dbReference type="PRINTS" id="PR00756">
    <property type="entry name" value="ALADIPTASE"/>
</dbReference>
<dbReference type="OrthoDB" id="100605at2"/>
<dbReference type="InterPro" id="IPR045357">
    <property type="entry name" value="Aminopeptidase_N-like_N"/>
</dbReference>
<dbReference type="InterPro" id="IPR014782">
    <property type="entry name" value="Peptidase_M1_dom"/>
</dbReference>
<evidence type="ECO:0000256" key="10">
    <source>
        <dbReference type="ARBA" id="ARBA00022833"/>
    </source>
</evidence>
<dbReference type="SUPFAM" id="SSF48371">
    <property type="entry name" value="ARM repeat"/>
    <property type="match status" value="1"/>
</dbReference>
<keyword evidence="8 14" id="KW-0479">Metal-binding</keyword>